<dbReference type="RefSeq" id="WP_307428101.1">
    <property type="nucleotide sequence ID" value="NZ_JAUSVK010000001.1"/>
</dbReference>
<sequence length="114" mass="12325">MIKRLNPGKRFCQAVIVNGIVTTAGITARDTSVGTAAQTADILAQIDALLAEAGTSKSNLLSTSIWLRDISHFDQLNQVWDKWVDRDNLPVRATVEARLAAPDLLVEIQVTAAV</sequence>
<evidence type="ECO:0000256" key="1">
    <source>
        <dbReference type="ARBA" id="ARBA00010552"/>
    </source>
</evidence>
<organism evidence="2 3">
    <name type="scientific">Labrys monachus</name>
    <dbReference type="NCBI Taxonomy" id="217067"/>
    <lineage>
        <taxon>Bacteria</taxon>
        <taxon>Pseudomonadati</taxon>
        <taxon>Pseudomonadota</taxon>
        <taxon>Alphaproteobacteria</taxon>
        <taxon>Hyphomicrobiales</taxon>
        <taxon>Xanthobacteraceae</taxon>
        <taxon>Labrys</taxon>
    </lineage>
</organism>
<name>A0ABU0FF70_9HYPH</name>
<dbReference type="CDD" id="cd06150">
    <property type="entry name" value="YjgF_YER057c_UK114_like_2"/>
    <property type="match status" value="1"/>
</dbReference>
<dbReference type="InterPro" id="IPR006175">
    <property type="entry name" value="YjgF/YER057c/UK114"/>
</dbReference>
<dbReference type="InterPro" id="IPR035959">
    <property type="entry name" value="RutC-like_sf"/>
</dbReference>
<dbReference type="InterPro" id="IPR019897">
    <property type="entry name" value="RidA_CS"/>
</dbReference>
<dbReference type="InterPro" id="IPR035709">
    <property type="entry name" value="YoaB-like"/>
</dbReference>
<dbReference type="EMBL" id="JAUSVK010000001">
    <property type="protein sequence ID" value="MDQ0393171.1"/>
    <property type="molecule type" value="Genomic_DNA"/>
</dbReference>
<accession>A0ABU0FF70</accession>
<evidence type="ECO:0000313" key="3">
    <source>
        <dbReference type="Proteomes" id="UP001237448"/>
    </source>
</evidence>
<reference evidence="2 3" key="1">
    <citation type="submission" date="2023-07" db="EMBL/GenBank/DDBJ databases">
        <title>Genomic Encyclopedia of Type Strains, Phase IV (KMG-IV): sequencing the most valuable type-strain genomes for metagenomic binning, comparative biology and taxonomic classification.</title>
        <authorList>
            <person name="Goeker M."/>
        </authorList>
    </citation>
    <scope>NUCLEOTIDE SEQUENCE [LARGE SCALE GENOMIC DNA]</scope>
    <source>
        <strain evidence="2 3">DSM 5896</strain>
    </source>
</reference>
<gene>
    <name evidence="2" type="ORF">J3R73_002963</name>
</gene>
<dbReference type="Gene3D" id="3.30.1330.40">
    <property type="entry name" value="RutC-like"/>
    <property type="match status" value="1"/>
</dbReference>
<dbReference type="PROSITE" id="PS01094">
    <property type="entry name" value="UPF0076"/>
    <property type="match status" value="1"/>
</dbReference>
<dbReference type="Pfam" id="PF01042">
    <property type="entry name" value="Ribonuc_L-PSP"/>
    <property type="match status" value="1"/>
</dbReference>
<protein>
    <submittedName>
        <fullName evidence="2">Enamine deaminase RidA (YjgF/YER057c/UK114 family)</fullName>
    </submittedName>
</protein>
<dbReference type="PANTHER" id="PTHR47328:SF1">
    <property type="entry name" value="RUTC FAMILY PROTEIN YOAB"/>
    <property type="match status" value="1"/>
</dbReference>
<proteinExistence type="inferred from homology"/>
<dbReference type="SUPFAM" id="SSF55298">
    <property type="entry name" value="YjgF-like"/>
    <property type="match status" value="1"/>
</dbReference>
<dbReference type="Proteomes" id="UP001237448">
    <property type="component" value="Unassembled WGS sequence"/>
</dbReference>
<evidence type="ECO:0000313" key="2">
    <source>
        <dbReference type="EMBL" id="MDQ0393171.1"/>
    </source>
</evidence>
<keyword evidence="3" id="KW-1185">Reference proteome</keyword>
<comment type="similarity">
    <text evidence="1">Belongs to the RutC family.</text>
</comment>
<comment type="caution">
    <text evidence="2">The sequence shown here is derived from an EMBL/GenBank/DDBJ whole genome shotgun (WGS) entry which is preliminary data.</text>
</comment>
<dbReference type="PANTHER" id="PTHR47328">
    <property type="match status" value="1"/>
</dbReference>